<evidence type="ECO:0000256" key="1">
    <source>
        <dbReference type="SAM" id="MobiDB-lite"/>
    </source>
</evidence>
<dbReference type="EMBL" id="CP093346">
    <property type="protein sequence ID" value="WOG95400.1"/>
    <property type="molecule type" value="Genomic_DNA"/>
</dbReference>
<feature type="compositionally biased region" description="Basic and acidic residues" evidence="1">
    <location>
        <begin position="274"/>
        <end position="287"/>
    </location>
</feature>
<gene>
    <name evidence="3" type="ORF">DCAR_0414717</name>
</gene>
<feature type="signal peptide" evidence="2">
    <location>
        <begin position="1"/>
        <end position="29"/>
    </location>
</feature>
<keyword evidence="4" id="KW-1185">Reference proteome</keyword>
<evidence type="ECO:0000313" key="4">
    <source>
        <dbReference type="Proteomes" id="UP000077755"/>
    </source>
</evidence>
<proteinExistence type="predicted"/>
<reference evidence="3" key="2">
    <citation type="submission" date="2022-03" db="EMBL/GenBank/DDBJ databases">
        <title>Draft title - Genomic analysis of global carrot germplasm unveils the trajectory of domestication and the origin of high carotenoid orange carrot.</title>
        <authorList>
            <person name="Iorizzo M."/>
            <person name="Ellison S."/>
            <person name="Senalik D."/>
            <person name="Macko-Podgorni A."/>
            <person name="Grzebelus D."/>
            <person name="Bostan H."/>
            <person name="Rolling W."/>
            <person name="Curaba J."/>
            <person name="Simon P."/>
        </authorList>
    </citation>
    <scope>NUCLEOTIDE SEQUENCE</scope>
    <source>
        <tissue evidence="3">Leaf</tissue>
    </source>
</reference>
<organism evidence="3 4">
    <name type="scientific">Daucus carota subsp. sativus</name>
    <name type="common">Carrot</name>
    <dbReference type="NCBI Taxonomy" id="79200"/>
    <lineage>
        <taxon>Eukaryota</taxon>
        <taxon>Viridiplantae</taxon>
        <taxon>Streptophyta</taxon>
        <taxon>Embryophyta</taxon>
        <taxon>Tracheophyta</taxon>
        <taxon>Spermatophyta</taxon>
        <taxon>Magnoliopsida</taxon>
        <taxon>eudicotyledons</taxon>
        <taxon>Gunneridae</taxon>
        <taxon>Pentapetalae</taxon>
        <taxon>asterids</taxon>
        <taxon>campanulids</taxon>
        <taxon>Apiales</taxon>
        <taxon>Apiaceae</taxon>
        <taxon>Apioideae</taxon>
        <taxon>Scandiceae</taxon>
        <taxon>Daucinae</taxon>
        <taxon>Daucus</taxon>
        <taxon>Daucus sect. Daucus</taxon>
    </lineage>
</organism>
<evidence type="ECO:0000256" key="2">
    <source>
        <dbReference type="SAM" id="SignalP"/>
    </source>
</evidence>
<reference evidence="3" key="1">
    <citation type="journal article" date="2016" name="Nat. Genet.">
        <title>A high-quality carrot genome assembly provides new insights into carotenoid accumulation and asterid genome evolution.</title>
        <authorList>
            <person name="Iorizzo M."/>
            <person name="Ellison S."/>
            <person name="Senalik D."/>
            <person name="Zeng P."/>
            <person name="Satapoomin P."/>
            <person name="Huang J."/>
            <person name="Bowman M."/>
            <person name="Iovene M."/>
            <person name="Sanseverino W."/>
            <person name="Cavagnaro P."/>
            <person name="Yildiz M."/>
            <person name="Macko-Podgorni A."/>
            <person name="Moranska E."/>
            <person name="Grzebelus E."/>
            <person name="Grzebelus D."/>
            <person name="Ashrafi H."/>
            <person name="Zheng Z."/>
            <person name="Cheng S."/>
            <person name="Spooner D."/>
            <person name="Van Deynze A."/>
            <person name="Simon P."/>
        </authorList>
    </citation>
    <scope>NUCLEOTIDE SEQUENCE</scope>
    <source>
        <tissue evidence="3">Leaf</tissue>
    </source>
</reference>
<dbReference type="Gramene" id="KZM96659">
    <property type="protein sequence ID" value="KZM96659"/>
    <property type="gene ID" value="DCAR_015979"/>
</dbReference>
<accession>A0A164ZZB2</accession>
<dbReference type="Proteomes" id="UP000077755">
    <property type="component" value="Chromosome 4"/>
</dbReference>
<evidence type="ECO:0000313" key="3">
    <source>
        <dbReference type="EMBL" id="WOG95400.1"/>
    </source>
</evidence>
<feature type="region of interest" description="Disordered" evidence="1">
    <location>
        <begin position="268"/>
        <end position="287"/>
    </location>
</feature>
<keyword evidence="2" id="KW-0732">Signal</keyword>
<name>A0A164ZZB2_DAUCS</name>
<dbReference type="AlphaFoldDB" id="A0A164ZZB2"/>
<feature type="chain" id="PRO_5043545510" evidence="2">
    <location>
        <begin position="30"/>
        <end position="306"/>
    </location>
</feature>
<protein>
    <submittedName>
        <fullName evidence="3">Uncharacterized protein</fullName>
    </submittedName>
</protein>
<sequence>MDSGSNSLQAMPFDILAVLLKLLLPSSLHVRSLYKYGSVGTADDIACFHRFIGSRVDLGVADAIVYARCRDLIRMAGDFDANFVVLTHVANNGDFLTKVGHFILSIMYGRHTSISGLEALVDMHISPHYRFQIGNVVSSIELVFSSISPSAVVAEVPNEIGCPFHAMLDDQPFVDNSSKLYGVLMPTIFYVDNVHIVHPGGKKRGLDTISEDDSTGAKKRVGGAALNEFLRNRLNNMQAAKIKNSMGTGHRGRGPAFDNVFRHINTGCHSNVSNDKENAQINNSDEKTGLKGDVDVDRVLIVSLTN</sequence>